<name>A0AAE1DN80_9GAST</name>
<comment type="caution">
    <text evidence="8">The sequence shown here is derived from an EMBL/GenBank/DDBJ whole genome shotgun (WGS) entry which is preliminary data.</text>
</comment>
<dbReference type="PROSITE" id="PS50970">
    <property type="entry name" value="HCY"/>
    <property type="match status" value="1"/>
</dbReference>
<keyword evidence="1 6" id="KW-0489">Methyltransferase</keyword>
<dbReference type="PANTHER" id="PTHR46015">
    <property type="entry name" value="ZGC:172121"/>
    <property type="match status" value="1"/>
</dbReference>
<comment type="pathway">
    <text evidence="5">Amino-acid biosynthesis; L-methionine biosynthesis via de novo pathway.</text>
</comment>
<evidence type="ECO:0000256" key="2">
    <source>
        <dbReference type="ARBA" id="ARBA00022679"/>
    </source>
</evidence>
<dbReference type="EMBL" id="JAWDGP010003173">
    <property type="protein sequence ID" value="KAK3776789.1"/>
    <property type="molecule type" value="Genomic_DNA"/>
</dbReference>
<dbReference type="AlphaFoldDB" id="A0AAE1DN80"/>
<dbReference type="SUPFAM" id="SSF82282">
    <property type="entry name" value="Homocysteine S-methyltransferase"/>
    <property type="match status" value="1"/>
</dbReference>
<sequence length="306" mass="33414">MMSTSMSSRKNVIVLDGGTGTSLAKLGHSVEDVTWCSELIKTHPHHVKKVHKDYFMAGADVVCSSTYQAFVDGFVQQFAVSEQEALSLIRRGVELAKEARDEAELKTGRHGFVAASVGAYGATLCDRSEYSGVYVDNMSREELYSWHLPRMRVLWDAGPDLLACETIPALEEALALVQCLETLKVKAWLTFSLKDAKSTAHGEDIRVALAAVVSSPCIVAVGANCFSLALVDGFLRYVKDLPLFDKPLIIKPNAENSEHDKSLTKKFKIHERVVDWVDGGACWIGGCCATDSMDIACPQSGIRANI</sequence>
<evidence type="ECO:0000256" key="1">
    <source>
        <dbReference type="ARBA" id="ARBA00022603"/>
    </source>
</evidence>
<dbReference type="Gene3D" id="3.20.20.330">
    <property type="entry name" value="Homocysteine-binding-like domain"/>
    <property type="match status" value="1"/>
</dbReference>
<keyword evidence="9" id="KW-1185">Reference proteome</keyword>
<feature type="binding site" evidence="6">
    <location>
        <position position="287"/>
    </location>
    <ligand>
        <name>Zn(2+)</name>
        <dbReference type="ChEBI" id="CHEBI:29105"/>
    </ligand>
</feature>
<dbReference type="NCBIfam" id="NF007020">
    <property type="entry name" value="PRK09485.1"/>
    <property type="match status" value="1"/>
</dbReference>
<dbReference type="InterPro" id="IPR036589">
    <property type="entry name" value="HCY_dom_sf"/>
</dbReference>
<evidence type="ECO:0000256" key="3">
    <source>
        <dbReference type="ARBA" id="ARBA00022723"/>
    </source>
</evidence>
<protein>
    <recommendedName>
        <fullName evidence="7">Hcy-binding domain-containing protein</fullName>
    </recommendedName>
</protein>
<evidence type="ECO:0000313" key="9">
    <source>
        <dbReference type="Proteomes" id="UP001283361"/>
    </source>
</evidence>
<accession>A0AAE1DN80</accession>
<gene>
    <name evidence="8" type="ORF">RRG08_024566</name>
</gene>
<evidence type="ECO:0000256" key="4">
    <source>
        <dbReference type="ARBA" id="ARBA00022833"/>
    </source>
</evidence>
<dbReference type="GO" id="GO:0008270">
    <property type="term" value="F:zinc ion binding"/>
    <property type="evidence" value="ECO:0007669"/>
    <property type="project" value="InterPro"/>
</dbReference>
<reference evidence="8" key="1">
    <citation type="journal article" date="2023" name="G3 (Bethesda)">
        <title>A reference genome for the long-term kleptoplast-retaining sea slug Elysia crispata morphotype clarki.</title>
        <authorList>
            <person name="Eastman K.E."/>
            <person name="Pendleton A.L."/>
            <person name="Shaikh M.A."/>
            <person name="Suttiyut T."/>
            <person name="Ogas R."/>
            <person name="Tomko P."/>
            <person name="Gavelis G."/>
            <person name="Widhalm J.R."/>
            <person name="Wisecaver J.H."/>
        </authorList>
    </citation>
    <scope>NUCLEOTIDE SEQUENCE</scope>
    <source>
        <strain evidence="8">ECLA1</strain>
    </source>
</reference>
<evidence type="ECO:0000256" key="5">
    <source>
        <dbReference type="ARBA" id="ARBA00034478"/>
    </source>
</evidence>
<feature type="domain" description="Hcy-binding" evidence="7">
    <location>
        <begin position="1"/>
        <end position="302"/>
    </location>
</feature>
<dbReference type="GO" id="GO:0009086">
    <property type="term" value="P:methionine biosynthetic process"/>
    <property type="evidence" value="ECO:0007669"/>
    <property type="project" value="InterPro"/>
</dbReference>
<proteinExistence type="predicted"/>
<dbReference type="Pfam" id="PF02574">
    <property type="entry name" value="S-methyl_trans"/>
    <property type="match status" value="1"/>
</dbReference>
<dbReference type="Proteomes" id="UP001283361">
    <property type="component" value="Unassembled WGS sequence"/>
</dbReference>
<evidence type="ECO:0000313" key="8">
    <source>
        <dbReference type="EMBL" id="KAK3776789.1"/>
    </source>
</evidence>
<evidence type="ECO:0000259" key="7">
    <source>
        <dbReference type="PROSITE" id="PS50970"/>
    </source>
</evidence>
<feature type="binding site" evidence="6">
    <location>
        <position position="288"/>
    </location>
    <ligand>
        <name>Zn(2+)</name>
        <dbReference type="ChEBI" id="CHEBI:29105"/>
    </ligand>
</feature>
<dbReference type="GO" id="GO:0033528">
    <property type="term" value="P:S-methylmethionine cycle"/>
    <property type="evidence" value="ECO:0007669"/>
    <property type="project" value="TreeGrafter"/>
</dbReference>
<dbReference type="GO" id="GO:0032259">
    <property type="term" value="P:methylation"/>
    <property type="evidence" value="ECO:0007669"/>
    <property type="project" value="UniProtKB-KW"/>
</dbReference>
<keyword evidence="3 6" id="KW-0479">Metal-binding</keyword>
<dbReference type="InterPro" id="IPR003726">
    <property type="entry name" value="HCY_dom"/>
</dbReference>
<dbReference type="InterPro" id="IPR051486">
    <property type="entry name" value="Hcy_S-methyltransferase"/>
</dbReference>
<evidence type="ECO:0000256" key="6">
    <source>
        <dbReference type="PROSITE-ProRule" id="PRU00333"/>
    </source>
</evidence>
<organism evidence="8 9">
    <name type="scientific">Elysia crispata</name>
    <name type="common">lettuce slug</name>
    <dbReference type="NCBI Taxonomy" id="231223"/>
    <lineage>
        <taxon>Eukaryota</taxon>
        <taxon>Metazoa</taxon>
        <taxon>Spiralia</taxon>
        <taxon>Lophotrochozoa</taxon>
        <taxon>Mollusca</taxon>
        <taxon>Gastropoda</taxon>
        <taxon>Heterobranchia</taxon>
        <taxon>Euthyneura</taxon>
        <taxon>Panpulmonata</taxon>
        <taxon>Sacoglossa</taxon>
        <taxon>Placobranchoidea</taxon>
        <taxon>Plakobranchidae</taxon>
        <taxon>Elysia</taxon>
    </lineage>
</organism>
<feature type="binding site" evidence="6">
    <location>
        <position position="225"/>
    </location>
    <ligand>
        <name>Zn(2+)</name>
        <dbReference type="ChEBI" id="CHEBI:29105"/>
    </ligand>
</feature>
<keyword evidence="2 6" id="KW-0808">Transferase</keyword>
<comment type="cofactor">
    <cofactor evidence="6">
        <name>Zn(2+)</name>
        <dbReference type="ChEBI" id="CHEBI:29105"/>
    </cofactor>
</comment>
<dbReference type="GO" id="GO:0008898">
    <property type="term" value="F:S-adenosylmethionine-homocysteine S-methyltransferase activity"/>
    <property type="evidence" value="ECO:0007669"/>
    <property type="project" value="TreeGrafter"/>
</dbReference>
<dbReference type="PANTHER" id="PTHR46015:SF1">
    <property type="entry name" value="HOMOCYSTEINE S-METHYLTRANSFERASE-LIKE ISOFORM 1"/>
    <property type="match status" value="1"/>
</dbReference>
<keyword evidence="4 6" id="KW-0862">Zinc</keyword>